<evidence type="ECO:0000256" key="5">
    <source>
        <dbReference type="PROSITE-ProRule" id="PRU00335"/>
    </source>
</evidence>
<dbReference type="InterPro" id="IPR036271">
    <property type="entry name" value="Tet_transcr_reg_TetR-rel_C_sf"/>
</dbReference>
<proteinExistence type="predicted"/>
<dbReference type="InterPro" id="IPR001647">
    <property type="entry name" value="HTH_TetR"/>
</dbReference>
<dbReference type="PROSITE" id="PS50977">
    <property type="entry name" value="HTH_TETR_2"/>
    <property type="match status" value="1"/>
</dbReference>
<dbReference type="SUPFAM" id="SSF48498">
    <property type="entry name" value="Tetracyclin repressor-like, C-terminal domain"/>
    <property type="match status" value="1"/>
</dbReference>
<dbReference type="InterPro" id="IPR009057">
    <property type="entry name" value="Homeodomain-like_sf"/>
</dbReference>
<dbReference type="Proteomes" id="UP000315677">
    <property type="component" value="Unassembled WGS sequence"/>
</dbReference>
<dbReference type="SUPFAM" id="SSF46689">
    <property type="entry name" value="Homeodomain-like"/>
    <property type="match status" value="1"/>
</dbReference>
<evidence type="ECO:0000259" key="6">
    <source>
        <dbReference type="PROSITE" id="PS50977"/>
    </source>
</evidence>
<dbReference type="PANTHER" id="PTHR30055">
    <property type="entry name" value="HTH-TYPE TRANSCRIPTIONAL REGULATOR RUTR"/>
    <property type="match status" value="1"/>
</dbReference>
<evidence type="ECO:0000256" key="4">
    <source>
        <dbReference type="ARBA" id="ARBA00023163"/>
    </source>
</evidence>
<reference evidence="7 8" key="1">
    <citation type="submission" date="2019-06" db="EMBL/GenBank/DDBJ databases">
        <title>Sequencing the genomes of 1000 actinobacteria strains.</title>
        <authorList>
            <person name="Klenk H.-P."/>
        </authorList>
    </citation>
    <scope>NUCLEOTIDE SEQUENCE [LARGE SCALE GENOMIC DNA]</scope>
    <source>
        <strain evidence="7 8">DSM 45301</strain>
    </source>
</reference>
<sequence length="208" mass="22615">MPARIDADARRRDIARLAARLVATHGADNISLRSLAAAAGASTTVITHYFANKAEVLEAAYRASVDQARERVEALPGDDDPRRVLLLCEAVLPLDEPRRTNWLTWLAFVGAAISEPRMAELQRRRVAGHRELLTHAIAAAKRAGRVHPERDALDEARGLLALVHGVASHAVFDLEDWPAERQLDTVRAFVAQLATPPAPPRPGSKAAS</sequence>
<feature type="DNA-binding region" description="H-T-H motif" evidence="5">
    <location>
        <begin position="31"/>
        <end position="50"/>
    </location>
</feature>
<dbReference type="RefSeq" id="WP_170231807.1">
    <property type="nucleotide sequence ID" value="NZ_VFPA01000008.1"/>
</dbReference>
<accession>A0A543CXQ5</accession>
<dbReference type="Gene3D" id="1.10.357.10">
    <property type="entry name" value="Tetracycline Repressor, domain 2"/>
    <property type="match status" value="1"/>
</dbReference>
<dbReference type="GO" id="GO:0003700">
    <property type="term" value="F:DNA-binding transcription factor activity"/>
    <property type="evidence" value="ECO:0007669"/>
    <property type="project" value="TreeGrafter"/>
</dbReference>
<gene>
    <name evidence="7" type="ORF">FB558_8412</name>
</gene>
<feature type="domain" description="HTH tetR-type" evidence="6">
    <location>
        <begin position="8"/>
        <end position="68"/>
    </location>
</feature>
<keyword evidence="8" id="KW-1185">Reference proteome</keyword>
<evidence type="ECO:0000256" key="2">
    <source>
        <dbReference type="ARBA" id="ARBA00023015"/>
    </source>
</evidence>
<protein>
    <submittedName>
        <fullName evidence="7">TetR family transcriptional regulator</fullName>
    </submittedName>
</protein>
<keyword evidence="1" id="KW-0678">Repressor</keyword>
<dbReference type="EMBL" id="VFPA01000008">
    <property type="protein sequence ID" value="TQM01893.1"/>
    <property type="molecule type" value="Genomic_DNA"/>
</dbReference>
<evidence type="ECO:0000256" key="1">
    <source>
        <dbReference type="ARBA" id="ARBA00022491"/>
    </source>
</evidence>
<evidence type="ECO:0000313" key="7">
    <source>
        <dbReference type="EMBL" id="TQM01893.1"/>
    </source>
</evidence>
<keyword evidence="4" id="KW-0804">Transcription</keyword>
<evidence type="ECO:0000256" key="3">
    <source>
        <dbReference type="ARBA" id="ARBA00023125"/>
    </source>
</evidence>
<organism evidence="7 8">
    <name type="scientific">Pseudonocardia kunmingensis</name>
    <dbReference type="NCBI Taxonomy" id="630975"/>
    <lineage>
        <taxon>Bacteria</taxon>
        <taxon>Bacillati</taxon>
        <taxon>Actinomycetota</taxon>
        <taxon>Actinomycetes</taxon>
        <taxon>Pseudonocardiales</taxon>
        <taxon>Pseudonocardiaceae</taxon>
        <taxon>Pseudonocardia</taxon>
    </lineage>
</organism>
<evidence type="ECO:0000313" key="8">
    <source>
        <dbReference type="Proteomes" id="UP000315677"/>
    </source>
</evidence>
<dbReference type="InterPro" id="IPR050109">
    <property type="entry name" value="HTH-type_TetR-like_transc_reg"/>
</dbReference>
<comment type="caution">
    <text evidence="7">The sequence shown here is derived from an EMBL/GenBank/DDBJ whole genome shotgun (WGS) entry which is preliminary data.</text>
</comment>
<dbReference type="Pfam" id="PF13977">
    <property type="entry name" value="TetR_C_6"/>
    <property type="match status" value="1"/>
</dbReference>
<dbReference type="AlphaFoldDB" id="A0A543CXQ5"/>
<dbReference type="GO" id="GO:0000976">
    <property type="term" value="F:transcription cis-regulatory region binding"/>
    <property type="evidence" value="ECO:0007669"/>
    <property type="project" value="TreeGrafter"/>
</dbReference>
<dbReference type="InterPro" id="IPR039538">
    <property type="entry name" value="BetI_C"/>
</dbReference>
<name>A0A543CXQ5_9PSEU</name>
<keyword evidence="2" id="KW-0805">Transcription regulation</keyword>
<dbReference type="PANTHER" id="PTHR30055:SF234">
    <property type="entry name" value="HTH-TYPE TRANSCRIPTIONAL REGULATOR BETI"/>
    <property type="match status" value="1"/>
</dbReference>
<keyword evidence="3 5" id="KW-0238">DNA-binding</keyword>
<dbReference type="Pfam" id="PF00440">
    <property type="entry name" value="TetR_N"/>
    <property type="match status" value="1"/>
</dbReference>